<evidence type="ECO:0000313" key="2">
    <source>
        <dbReference type="Proteomes" id="UP001515641"/>
    </source>
</evidence>
<organism evidence="1 2">
    <name type="scientific">Chromobacterium fluminis</name>
    <dbReference type="NCBI Taxonomy" id="3044269"/>
    <lineage>
        <taxon>Bacteria</taxon>
        <taxon>Pseudomonadati</taxon>
        <taxon>Pseudomonadota</taxon>
        <taxon>Betaproteobacteria</taxon>
        <taxon>Neisseriales</taxon>
        <taxon>Chromobacteriaceae</taxon>
        <taxon>Chromobacterium</taxon>
    </lineage>
</organism>
<dbReference type="InterPro" id="IPR054219">
    <property type="entry name" value="DUF6939"/>
</dbReference>
<sequence length="230" mass="26240">MTYLALSMSRQDAIAMMLDEASSCMMVDSFNGAPANMRDFRCFNPFTQWPEPSIPVPGQTGLLARSVESIWQGLKLVNGQTDFDQFLGPPHKRPSDAERRRLHGYCYSDSRFAYGDRSLNLLSARLLIYLPTYLFLLDRLVPEALLRQLRQHLEQTGPVLCYDWDANQNIADTSSSFSHSAILANWLNGMLEQQYLPLAKQVLTESDRCEFDASMGTLLCRYRAFHQENP</sequence>
<evidence type="ECO:0000313" key="1">
    <source>
        <dbReference type="EMBL" id="NHR05466.1"/>
    </source>
</evidence>
<proteinExistence type="predicted"/>
<dbReference type="Proteomes" id="UP001515641">
    <property type="component" value="Unassembled WGS sequence"/>
</dbReference>
<name>A0ABX0L7B7_9NEIS</name>
<dbReference type="EMBL" id="JAAOMA010000011">
    <property type="protein sequence ID" value="NHR05466.1"/>
    <property type="molecule type" value="Genomic_DNA"/>
</dbReference>
<comment type="caution">
    <text evidence="1">The sequence shown here is derived from an EMBL/GenBank/DDBJ whole genome shotgun (WGS) entry which is preliminary data.</text>
</comment>
<dbReference type="Pfam" id="PF22075">
    <property type="entry name" value="DUF6939"/>
    <property type="match status" value="1"/>
</dbReference>
<gene>
    <name evidence="1" type="ORF">HA052_09650</name>
</gene>
<dbReference type="RefSeq" id="WP_166451770.1">
    <property type="nucleotide sequence ID" value="NZ_JAAOMA010000011.1"/>
</dbReference>
<protein>
    <submittedName>
        <fullName evidence="1">Uncharacterized protein</fullName>
    </submittedName>
</protein>
<keyword evidence="2" id="KW-1185">Reference proteome</keyword>
<accession>A0ABX0L7B7</accession>
<reference evidence="1 2" key="1">
    <citation type="submission" date="2020-03" db="EMBL/GenBank/DDBJ databases">
        <title>Draft genome sequence of environmentally isolated cultures.</title>
        <authorList>
            <person name="Wilson H.S."/>
            <person name="De Leon M.E."/>
        </authorList>
    </citation>
    <scope>NUCLEOTIDE SEQUENCE [LARGE SCALE GENOMIC DNA]</scope>
    <source>
        <strain evidence="1 2">HSC-31F16</strain>
    </source>
</reference>